<name>A0A1X7KTG7_9BACT</name>
<evidence type="ECO:0000313" key="4">
    <source>
        <dbReference type="Proteomes" id="UP000193355"/>
    </source>
</evidence>
<protein>
    <submittedName>
        <fullName evidence="3">CRISPR-associated protein Cmr4</fullName>
    </submittedName>
</protein>
<dbReference type="GO" id="GO:0051607">
    <property type="term" value="P:defense response to virus"/>
    <property type="evidence" value="ECO:0007669"/>
    <property type="project" value="UniProtKB-KW"/>
</dbReference>
<dbReference type="EMBL" id="FXBB01000035">
    <property type="protein sequence ID" value="SMG44164.1"/>
    <property type="molecule type" value="Genomic_DNA"/>
</dbReference>
<evidence type="ECO:0000256" key="1">
    <source>
        <dbReference type="ARBA" id="ARBA00023118"/>
    </source>
</evidence>
<keyword evidence="1" id="KW-0051">Antiviral defense</keyword>
<dbReference type="STRING" id="561720.SAMN06275492_1359"/>
<keyword evidence="4" id="KW-1185">Reference proteome</keyword>
<dbReference type="AlphaFoldDB" id="A0A1X7KTG7"/>
<dbReference type="InterPro" id="IPR005537">
    <property type="entry name" value="RAMP_III_fam"/>
</dbReference>
<evidence type="ECO:0000313" key="3">
    <source>
        <dbReference type="EMBL" id="SMG44164.1"/>
    </source>
</evidence>
<dbReference type="RefSeq" id="WP_143340918.1">
    <property type="nucleotide sequence ID" value="NZ_FXBB01000035.1"/>
</dbReference>
<proteinExistence type="predicted"/>
<feature type="domain" description="CRISPR type III-associated protein" evidence="2">
    <location>
        <begin position="11"/>
        <end position="288"/>
    </location>
</feature>
<accession>A0A1X7KTG7</accession>
<dbReference type="Pfam" id="PF03787">
    <property type="entry name" value="RAMPs"/>
    <property type="match status" value="1"/>
</dbReference>
<reference evidence="4" key="1">
    <citation type="submission" date="2017-04" db="EMBL/GenBank/DDBJ databases">
        <authorList>
            <person name="Varghese N."/>
            <person name="Submissions S."/>
        </authorList>
    </citation>
    <scope>NUCLEOTIDE SEQUENCE [LARGE SCALE GENOMIC DNA]</scope>
    <source>
        <strain evidence="4">USBA 82</strain>
    </source>
</reference>
<sequence length="294" mass="31491">MNDRITKSYWIHGLSPLHVGSGRGVGHIDLPIAREKVTGWPYIPGSAVKGVLADHHHASAGKGREDCAKKKAAFGTAGDDSSNAGALVFSDARIVCLPVQSLYGTFAWCTSSMVLRQLSRDLTGVVPGLEDLKVPSLSGEKALTSKETVLGDDTLYLQDLDVPSEGCDDVGKWAEFLAGQVFPEDEGWRGEFARRFVVLSDEVFNYLSEMGTQVDARIRINPENGVVATGGLWYEEALPSEAILAGMVWCDKVTVKGVSEDELVKGFCSGKLGLQVGGKATVGRGRVSLSFQGE</sequence>
<dbReference type="NCBIfam" id="TIGR02580">
    <property type="entry name" value="cas_RAMP_Cmr4"/>
    <property type="match status" value="1"/>
</dbReference>
<dbReference type="OrthoDB" id="9789361at2"/>
<dbReference type="PANTHER" id="PTHR36700">
    <property type="entry name" value="CRISPR SYSTEM CMR SUBUNIT CMR4"/>
    <property type="match status" value="1"/>
</dbReference>
<dbReference type="Proteomes" id="UP000193355">
    <property type="component" value="Unassembled WGS sequence"/>
</dbReference>
<dbReference type="InterPro" id="IPR013410">
    <property type="entry name" value="CRISPR-assoc_RAMP_Cmr4"/>
</dbReference>
<dbReference type="PANTHER" id="PTHR36700:SF1">
    <property type="entry name" value="CRISPR SYSTEM CMR SUBUNIT CMR4"/>
    <property type="match status" value="1"/>
</dbReference>
<organism evidence="3 4">
    <name type="scientific">Dethiosulfovibrio salsuginis</name>
    <dbReference type="NCBI Taxonomy" id="561720"/>
    <lineage>
        <taxon>Bacteria</taxon>
        <taxon>Thermotogati</taxon>
        <taxon>Synergistota</taxon>
        <taxon>Synergistia</taxon>
        <taxon>Synergistales</taxon>
        <taxon>Dethiosulfovibrionaceae</taxon>
        <taxon>Dethiosulfovibrio</taxon>
    </lineage>
</organism>
<gene>
    <name evidence="3" type="ORF">SAMN06275492_1359</name>
</gene>
<evidence type="ECO:0000259" key="2">
    <source>
        <dbReference type="Pfam" id="PF03787"/>
    </source>
</evidence>